<feature type="transmembrane region" description="Helical" evidence="1">
    <location>
        <begin position="12"/>
        <end position="31"/>
    </location>
</feature>
<organism evidence="2 3">
    <name type="scientific">Sphingomonas qilianensis</name>
    <dbReference type="NCBI Taxonomy" id="1736690"/>
    <lineage>
        <taxon>Bacteria</taxon>
        <taxon>Pseudomonadati</taxon>
        <taxon>Pseudomonadota</taxon>
        <taxon>Alphaproteobacteria</taxon>
        <taxon>Sphingomonadales</taxon>
        <taxon>Sphingomonadaceae</taxon>
        <taxon>Sphingomonas</taxon>
    </lineage>
</organism>
<evidence type="ECO:0000313" key="2">
    <source>
        <dbReference type="EMBL" id="MEN2787376.1"/>
    </source>
</evidence>
<reference evidence="2 3" key="1">
    <citation type="submission" date="2024-05" db="EMBL/GenBank/DDBJ databases">
        <authorList>
            <person name="Liu Q."/>
            <person name="Xin Y.-H."/>
        </authorList>
    </citation>
    <scope>NUCLEOTIDE SEQUENCE [LARGE SCALE GENOMIC DNA]</scope>
    <source>
        <strain evidence="2 3">CGMCC 1.15349</strain>
    </source>
</reference>
<gene>
    <name evidence="2" type="ORF">ABC969_13215</name>
</gene>
<dbReference type="Proteomes" id="UP001404104">
    <property type="component" value="Unassembled WGS sequence"/>
</dbReference>
<proteinExistence type="predicted"/>
<keyword evidence="1" id="KW-0472">Membrane</keyword>
<evidence type="ECO:0000313" key="3">
    <source>
        <dbReference type="Proteomes" id="UP001404104"/>
    </source>
</evidence>
<keyword evidence="1" id="KW-1133">Transmembrane helix</keyword>
<name>A0ABU9XUZ1_9SPHN</name>
<keyword evidence="3" id="KW-1185">Reference proteome</keyword>
<sequence>MAELAPQPQPNRPIASIVAAVIAILVALVIAKIGYDKYNEKYVVERRDDGAAVDRVVRATFTGASALKVGSLTGTVQSTASDVRGFGMLASDKVVKAPFSVDYFVDVSALGGRDYRWDEQARVLTIMTPDVTVAAPNVNEGATSVSETRGLFVTRAAAEALARQVSIGARRTAQTEARKPERIAAARENARRALARLLGGPLQAAGIGDVRVAIVFPFERQGSNDRWDTSNRPQDVLANRY</sequence>
<comment type="caution">
    <text evidence="2">The sequence shown here is derived from an EMBL/GenBank/DDBJ whole genome shotgun (WGS) entry which is preliminary data.</text>
</comment>
<dbReference type="EMBL" id="JBDIMF010000006">
    <property type="protein sequence ID" value="MEN2787376.1"/>
    <property type="molecule type" value="Genomic_DNA"/>
</dbReference>
<dbReference type="InterPro" id="IPR025324">
    <property type="entry name" value="DUF4230"/>
</dbReference>
<protein>
    <submittedName>
        <fullName evidence="2">DUF4230 domain-containing protein</fullName>
    </submittedName>
</protein>
<accession>A0ABU9XUZ1</accession>
<evidence type="ECO:0000256" key="1">
    <source>
        <dbReference type="SAM" id="Phobius"/>
    </source>
</evidence>
<dbReference type="RefSeq" id="WP_345865521.1">
    <property type="nucleotide sequence ID" value="NZ_JBDIMF010000006.1"/>
</dbReference>
<dbReference type="Pfam" id="PF14014">
    <property type="entry name" value="DUF4230"/>
    <property type="match status" value="1"/>
</dbReference>
<keyword evidence="1" id="KW-0812">Transmembrane</keyword>